<dbReference type="SUPFAM" id="SSF53800">
    <property type="entry name" value="Chelatase"/>
    <property type="match status" value="1"/>
</dbReference>
<evidence type="ECO:0000256" key="2">
    <source>
        <dbReference type="ARBA" id="ARBA00023239"/>
    </source>
</evidence>
<keyword evidence="4" id="KW-1185">Reference proteome</keyword>
<comment type="caution">
    <text evidence="3">The sequence shown here is derived from an EMBL/GenBank/DDBJ whole genome shotgun (WGS) entry which is preliminary data.</text>
</comment>
<dbReference type="Proteomes" id="UP001500752">
    <property type="component" value="Unassembled WGS sequence"/>
</dbReference>
<evidence type="ECO:0000313" key="3">
    <source>
        <dbReference type="EMBL" id="GAA3691786.1"/>
    </source>
</evidence>
<dbReference type="Gene3D" id="3.40.50.1400">
    <property type="match status" value="2"/>
</dbReference>
<dbReference type="PANTHER" id="PTHR33542">
    <property type="entry name" value="SIROHYDROCHLORIN FERROCHELATASE, CHLOROPLASTIC"/>
    <property type="match status" value="1"/>
</dbReference>
<dbReference type="InterPro" id="IPR050963">
    <property type="entry name" value="Sirohydro_Cobaltochel/CbiX"/>
</dbReference>
<organism evidence="3 4">
    <name type="scientific">Arthrobacter ginkgonis</name>
    <dbReference type="NCBI Taxonomy" id="1630594"/>
    <lineage>
        <taxon>Bacteria</taxon>
        <taxon>Bacillati</taxon>
        <taxon>Actinomycetota</taxon>
        <taxon>Actinomycetes</taxon>
        <taxon>Micrococcales</taxon>
        <taxon>Micrococcaceae</taxon>
        <taxon>Arthrobacter</taxon>
    </lineage>
</organism>
<keyword evidence="2" id="KW-0456">Lyase</keyword>
<evidence type="ECO:0000313" key="4">
    <source>
        <dbReference type="Proteomes" id="UP001500752"/>
    </source>
</evidence>
<evidence type="ECO:0008006" key="5">
    <source>
        <dbReference type="Google" id="ProtNLM"/>
    </source>
</evidence>
<dbReference type="EMBL" id="BAABEO010000020">
    <property type="protein sequence ID" value="GAA3691786.1"/>
    <property type="molecule type" value="Genomic_DNA"/>
</dbReference>
<dbReference type="Pfam" id="PF01903">
    <property type="entry name" value="CbiX"/>
    <property type="match status" value="1"/>
</dbReference>
<accession>A0ABP7CPL5</accession>
<name>A0ABP7CPL5_9MICC</name>
<dbReference type="RefSeq" id="WP_345152214.1">
    <property type="nucleotide sequence ID" value="NZ_BAABEO010000020.1"/>
</dbReference>
<dbReference type="InterPro" id="IPR002762">
    <property type="entry name" value="CbiX-like"/>
</dbReference>
<protein>
    <recommendedName>
        <fullName evidence="5">Sirohydrochlorin ferrochelatase</fullName>
    </recommendedName>
</protein>
<gene>
    <name evidence="3" type="ORF">GCM10023081_31610</name>
</gene>
<reference evidence="4" key="1">
    <citation type="journal article" date="2019" name="Int. J. Syst. Evol. Microbiol.">
        <title>The Global Catalogue of Microorganisms (GCM) 10K type strain sequencing project: providing services to taxonomists for standard genome sequencing and annotation.</title>
        <authorList>
            <consortium name="The Broad Institute Genomics Platform"/>
            <consortium name="The Broad Institute Genome Sequencing Center for Infectious Disease"/>
            <person name="Wu L."/>
            <person name="Ma J."/>
        </authorList>
    </citation>
    <scope>NUCLEOTIDE SEQUENCE [LARGE SCALE GENOMIC DNA]</scope>
    <source>
        <strain evidence="4">JCM 30742</strain>
    </source>
</reference>
<dbReference type="PANTHER" id="PTHR33542:SF5">
    <property type="entry name" value="FERROCHELATASE CHE1"/>
    <property type="match status" value="1"/>
</dbReference>
<sequence length="290" mass="29843">MTALLDGPRPVSLPVRGATLPTPHDALPAAHGAWGGWEPGTTASVLVAASHGTASPAGQDAIAGLVAAVAAARPDLAVVPAFVDVQSPAVDAVLAEADAEARIVPLLLSAGYHTRHDLAGAAAQRPGTTVSRPLGPDPRLAAVLERRLREAGLRRGDRVVLACAGSTDPAGVRDCQAMARMLSERLGTGVEAAYVSAASPTLAEAVARDTAEARPEPRSLGESLRRSLGRAWRSRRPSRTVVATYLLAPGFFASRVAGCGADVVTAPLLVPGAEVPAELVELVLERFDRL</sequence>
<evidence type="ECO:0000256" key="1">
    <source>
        <dbReference type="ARBA" id="ARBA00022723"/>
    </source>
</evidence>
<keyword evidence="1" id="KW-0479">Metal-binding</keyword>
<proteinExistence type="predicted"/>